<comment type="caution">
    <text evidence="2">The sequence shown here is derived from an EMBL/GenBank/DDBJ whole genome shotgun (WGS) entry which is preliminary data.</text>
</comment>
<feature type="non-terminal residue" evidence="2">
    <location>
        <position position="1"/>
    </location>
</feature>
<evidence type="ECO:0000256" key="1">
    <source>
        <dbReference type="SAM" id="MobiDB-lite"/>
    </source>
</evidence>
<feature type="region of interest" description="Disordered" evidence="1">
    <location>
        <begin position="22"/>
        <end position="47"/>
    </location>
</feature>
<dbReference type="Proteomes" id="UP000826234">
    <property type="component" value="Unassembled WGS sequence"/>
</dbReference>
<dbReference type="InterPro" id="IPR029309">
    <property type="entry name" value="CaRF"/>
</dbReference>
<organism evidence="2 3">
    <name type="scientific">Phrynosoma platyrhinos</name>
    <name type="common">Desert horned lizard</name>
    <dbReference type="NCBI Taxonomy" id="52577"/>
    <lineage>
        <taxon>Eukaryota</taxon>
        <taxon>Metazoa</taxon>
        <taxon>Chordata</taxon>
        <taxon>Craniata</taxon>
        <taxon>Vertebrata</taxon>
        <taxon>Euteleostomi</taxon>
        <taxon>Lepidosauria</taxon>
        <taxon>Squamata</taxon>
        <taxon>Bifurcata</taxon>
        <taxon>Unidentata</taxon>
        <taxon>Episquamata</taxon>
        <taxon>Toxicofera</taxon>
        <taxon>Iguania</taxon>
        <taxon>Phrynosomatidae</taxon>
        <taxon>Phrynosomatinae</taxon>
        <taxon>Phrynosoma</taxon>
    </lineage>
</organism>
<accession>A0ABQ7SWF9</accession>
<evidence type="ECO:0000313" key="3">
    <source>
        <dbReference type="Proteomes" id="UP000826234"/>
    </source>
</evidence>
<proteinExistence type="predicted"/>
<keyword evidence="3" id="KW-1185">Reference proteome</keyword>
<reference evidence="2 3" key="1">
    <citation type="journal article" date="2022" name="Gigascience">
        <title>A chromosome-level genome assembly and annotation of the desert horned lizard, Phrynosoma platyrhinos, provides insight into chromosomal rearrangements among reptiles.</title>
        <authorList>
            <person name="Koochekian N."/>
            <person name="Ascanio A."/>
            <person name="Farleigh K."/>
            <person name="Card D.C."/>
            <person name="Schield D.R."/>
            <person name="Castoe T.A."/>
            <person name="Jezkova T."/>
        </authorList>
    </citation>
    <scope>NUCLEOTIDE SEQUENCE [LARGE SCALE GENOMIC DNA]</scope>
    <source>
        <strain evidence="2">NK-2021</strain>
    </source>
</reference>
<dbReference type="EMBL" id="JAIPUX010003289">
    <property type="protein sequence ID" value="KAH0621660.1"/>
    <property type="molecule type" value="Genomic_DNA"/>
</dbReference>
<dbReference type="PANTHER" id="PTHR14694">
    <property type="entry name" value="CALCIUM-RESPONSIVE TRANSCRIPTION FACTOR"/>
    <property type="match status" value="1"/>
</dbReference>
<dbReference type="Pfam" id="PF15299">
    <property type="entry name" value="ALS2CR8"/>
    <property type="match status" value="1"/>
</dbReference>
<evidence type="ECO:0000313" key="2">
    <source>
        <dbReference type="EMBL" id="KAH0621660.1"/>
    </source>
</evidence>
<protein>
    <submittedName>
        <fullName evidence="2">Uncharacterized protein</fullName>
    </submittedName>
</protein>
<name>A0ABQ7SWF9_PHRPL</name>
<sequence>WYVQLPTQQAHQYHEMEEICLPPSPFSIASPEEEEEDAVQDEKSTLPSRLHPQVANKIRELVSQGTEQVYAVRKQLRKFVEQELFKPEEVPQKHNLSFFPTVNDIKNHIHEVQKTLRSGTILCNSETIPTVVILESSIFYLT</sequence>
<dbReference type="PANTHER" id="PTHR14694:SF1">
    <property type="entry name" value="CALCIUM-RESPONSIVE TRANSCRIPTION FACTOR"/>
    <property type="match status" value="1"/>
</dbReference>
<gene>
    <name evidence="2" type="ORF">JD844_023203</name>
</gene>